<dbReference type="RefSeq" id="WP_038959889.1">
    <property type="nucleotide sequence ID" value="NZ_CP066351.1"/>
</dbReference>
<dbReference type="InterPro" id="IPR025166">
    <property type="entry name" value="Integrase_DNA_bind_dom"/>
</dbReference>
<evidence type="ECO:0000313" key="2">
    <source>
        <dbReference type="EMBL" id="MET4717861.1"/>
    </source>
</evidence>
<gene>
    <name evidence="2" type="ORF">ABIF63_001967</name>
</gene>
<evidence type="ECO:0000313" key="3">
    <source>
        <dbReference type="Proteomes" id="UP001549291"/>
    </source>
</evidence>
<keyword evidence="3" id="KW-1185">Reference proteome</keyword>
<proteinExistence type="predicted"/>
<organism evidence="2 3">
    <name type="scientific">Bradyrhizobium japonicum</name>
    <dbReference type="NCBI Taxonomy" id="375"/>
    <lineage>
        <taxon>Bacteria</taxon>
        <taxon>Pseudomonadati</taxon>
        <taxon>Pseudomonadota</taxon>
        <taxon>Alphaproteobacteria</taxon>
        <taxon>Hyphomicrobiales</taxon>
        <taxon>Nitrobacteraceae</taxon>
        <taxon>Bradyrhizobium</taxon>
    </lineage>
</organism>
<reference evidence="2 3" key="1">
    <citation type="submission" date="2024-06" db="EMBL/GenBank/DDBJ databases">
        <title>Genomic Encyclopedia of Type Strains, Phase V (KMG-V): Genome sequencing to study the core and pangenomes of soil and plant-associated prokaryotes.</title>
        <authorList>
            <person name="Whitman W."/>
        </authorList>
    </citation>
    <scope>NUCLEOTIDE SEQUENCE [LARGE SCALE GENOMIC DNA]</scope>
    <source>
        <strain evidence="2 3">USDA 160</strain>
    </source>
</reference>
<dbReference type="Proteomes" id="UP001549291">
    <property type="component" value="Unassembled WGS sequence"/>
</dbReference>
<dbReference type="EMBL" id="JBEPTQ010000002">
    <property type="protein sequence ID" value="MET4717861.1"/>
    <property type="molecule type" value="Genomic_DNA"/>
</dbReference>
<evidence type="ECO:0000259" key="1">
    <source>
        <dbReference type="Pfam" id="PF13356"/>
    </source>
</evidence>
<dbReference type="Pfam" id="PF13356">
    <property type="entry name" value="Arm-DNA-bind_3"/>
    <property type="match status" value="1"/>
</dbReference>
<protein>
    <recommendedName>
        <fullName evidence="1">Integrase DNA-binding domain-containing protein</fullName>
    </recommendedName>
</protein>
<dbReference type="Gene3D" id="3.30.160.390">
    <property type="entry name" value="Integrase, DNA-binding domain"/>
    <property type="match status" value="1"/>
</dbReference>
<feature type="domain" description="Integrase DNA-binding" evidence="1">
    <location>
        <begin position="13"/>
        <end position="100"/>
    </location>
</feature>
<accession>A0ABV2RLQ0</accession>
<dbReference type="InterPro" id="IPR038488">
    <property type="entry name" value="Integrase_DNA-bd_sf"/>
</dbReference>
<comment type="caution">
    <text evidence="2">The sequence shown here is derived from an EMBL/GenBank/DDBJ whole genome shotgun (WGS) entry which is preliminary data.</text>
</comment>
<sequence length="133" mass="14555">MAKRQLHKLSAREAETIVEPGRHSDGGGLYLAIETGTHARRQWVFLYRVRGTGKRREFGLGSAKGKGRDGISLADARLKAAEVRKQLAEGKEPGAERRAKIVAASNSNQRLERCEAAHIGILHETLIRPPAPA</sequence>
<name>A0ABV2RLQ0_BRAJP</name>